<reference evidence="1" key="1">
    <citation type="submission" date="2020-09" db="EMBL/GenBank/DDBJ databases">
        <title>Genome-Enabled Discovery of Anthraquinone Biosynthesis in Senna tora.</title>
        <authorList>
            <person name="Kang S.-H."/>
            <person name="Pandey R.P."/>
            <person name="Lee C.-M."/>
            <person name="Sim J.-S."/>
            <person name="Jeong J.-T."/>
            <person name="Choi B.-S."/>
            <person name="Jung M."/>
            <person name="Ginzburg D."/>
            <person name="Zhao K."/>
            <person name="Won S.Y."/>
            <person name="Oh T.-J."/>
            <person name="Yu Y."/>
            <person name="Kim N.-H."/>
            <person name="Lee O.R."/>
            <person name="Lee T.-H."/>
            <person name="Bashyal P."/>
            <person name="Kim T.-S."/>
            <person name="Lee W.-H."/>
            <person name="Kawkins C."/>
            <person name="Kim C.-K."/>
            <person name="Kim J.S."/>
            <person name="Ahn B.O."/>
            <person name="Rhee S.Y."/>
            <person name="Sohng J.K."/>
        </authorList>
    </citation>
    <scope>NUCLEOTIDE SEQUENCE</scope>
    <source>
        <tissue evidence="1">Leaf</tissue>
    </source>
</reference>
<dbReference type="Proteomes" id="UP000634136">
    <property type="component" value="Unassembled WGS sequence"/>
</dbReference>
<dbReference type="EMBL" id="JAAIUW010000005">
    <property type="protein sequence ID" value="KAF7832923.1"/>
    <property type="molecule type" value="Genomic_DNA"/>
</dbReference>
<protein>
    <submittedName>
        <fullName evidence="1">Uncharacterized protein</fullName>
    </submittedName>
</protein>
<gene>
    <name evidence="1" type="ORF">G2W53_015256</name>
</gene>
<dbReference type="AlphaFoldDB" id="A0A834WV75"/>
<organism evidence="1 2">
    <name type="scientific">Senna tora</name>
    <dbReference type="NCBI Taxonomy" id="362788"/>
    <lineage>
        <taxon>Eukaryota</taxon>
        <taxon>Viridiplantae</taxon>
        <taxon>Streptophyta</taxon>
        <taxon>Embryophyta</taxon>
        <taxon>Tracheophyta</taxon>
        <taxon>Spermatophyta</taxon>
        <taxon>Magnoliopsida</taxon>
        <taxon>eudicotyledons</taxon>
        <taxon>Gunneridae</taxon>
        <taxon>Pentapetalae</taxon>
        <taxon>rosids</taxon>
        <taxon>fabids</taxon>
        <taxon>Fabales</taxon>
        <taxon>Fabaceae</taxon>
        <taxon>Caesalpinioideae</taxon>
        <taxon>Cassia clade</taxon>
        <taxon>Senna</taxon>
    </lineage>
</organism>
<proteinExistence type="predicted"/>
<evidence type="ECO:0000313" key="1">
    <source>
        <dbReference type="EMBL" id="KAF7832923.1"/>
    </source>
</evidence>
<name>A0A834WV75_9FABA</name>
<accession>A0A834WV75</accession>
<sequence>MTHLPYDHMPHSRIESTQIPKYNVKQSVRLTCATTRLSLYFTFQIQSRFSIPNVFRHDFTHLPCDHKPHSSIKSTHITTYNAERSV</sequence>
<keyword evidence="2" id="KW-1185">Reference proteome</keyword>
<comment type="caution">
    <text evidence="1">The sequence shown here is derived from an EMBL/GenBank/DDBJ whole genome shotgun (WGS) entry which is preliminary data.</text>
</comment>
<evidence type="ECO:0000313" key="2">
    <source>
        <dbReference type="Proteomes" id="UP000634136"/>
    </source>
</evidence>